<dbReference type="Pfam" id="PF00196">
    <property type="entry name" value="GerE"/>
    <property type="match status" value="1"/>
</dbReference>
<dbReference type="OrthoDB" id="4209756at2"/>
<dbReference type="Pfam" id="PF00072">
    <property type="entry name" value="Response_reg"/>
    <property type="match status" value="1"/>
</dbReference>
<gene>
    <name evidence="9" type="ORF">D7318_00225</name>
    <name evidence="8" type="ORF">D7319_02670</name>
</gene>
<evidence type="ECO:0000256" key="3">
    <source>
        <dbReference type="ARBA" id="ARBA00023125"/>
    </source>
</evidence>
<dbReference type="SUPFAM" id="SSF52172">
    <property type="entry name" value="CheY-like"/>
    <property type="match status" value="1"/>
</dbReference>
<dbReference type="InterPro" id="IPR000792">
    <property type="entry name" value="Tscrpt_reg_LuxR_C"/>
</dbReference>
<dbReference type="GO" id="GO:0000160">
    <property type="term" value="P:phosphorelay signal transduction system"/>
    <property type="evidence" value="ECO:0007669"/>
    <property type="project" value="InterPro"/>
</dbReference>
<evidence type="ECO:0000313" key="10">
    <source>
        <dbReference type="Proteomes" id="UP000268652"/>
    </source>
</evidence>
<keyword evidence="2" id="KW-0805">Transcription regulation</keyword>
<feature type="domain" description="HTH luxR-type" evidence="6">
    <location>
        <begin position="160"/>
        <end position="225"/>
    </location>
</feature>
<accession>A0A3A9WJT2</accession>
<feature type="modified residue" description="4-aspartylphosphate" evidence="5">
    <location>
        <position position="60"/>
    </location>
</feature>
<protein>
    <submittedName>
        <fullName evidence="8">DNA-binding response regulator</fullName>
    </submittedName>
</protein>
<name>A0A3A9WJT2_9ACTN</name>
<dbReference type="SUPFAM" id="SSF46894">
    <property type="entry name" value="C-terminal effector domain of the bipartite response regulators"/>
    <property type="match status" value="1"/>
</dbReference>
<reference evidence="10 11" key="1">
    <citation type="submission" date="2018-09" db="EMBL/GenBank/DDBJ databases">
        <title>Streptomyces sp. nov. DS1-2, an endophytic actinomycete isolated from roots of Dendrobium scabrilingue.</title>
        <authorList>
            <person name="Kuncharoen N."/>
            <person name="Kudo T."/>
            <person name="Ohkuma M."/>
            <person name="Yuki M."/>
            <person name="Tanasupawat S."/>
        </authorList>
    </citation>
    <scope>NUCLEOTIDE SEQUENCE [LARGE SCALE GENOMIC DNA]</scope>
    <source>
        <strain evidence="8 11">AZ1-7</strain>
        <strain evidence="9 10">DS1-2</strain>
    </source>
</reference>
<dbReference type="SMART" id="SM00421">
    <property type="entry name" value="HTH_LUXR"/>
    <property type="match status" value="1"/>
</dbReference>
<keyword evidence="4" id="KW-0804">Transcription</keyword>
<sequence>MPYGDHTIRVVIADDEGVVRDGIRIMLESQPDITIVGTAGDGDHALRLCTEMRPDVLMLDVRMPGRNGLEVLAELVARGLVGPDAIRVLMLTTFDMEEYVDEALTSGASGFLLKSSSYEELTVAVRATAVGDGALSPSVARRIIRDYAATRRAEHTDPADLARIAELTTRERDVLALIGEGLSNGEIAEHLTVSGHTVKSHVSRLLTKTGCRDRAQAAVLARRTATHLLLPPSGDCPDAGLPPSRG</sequence>
<dbReference type="CDD" id="cd06170">
    <property type="entry name" value="LuxR_C_like"/>
    <property type="match status" value="1"/>
</dbReference>
<evidence type="ECO:0000313" key="9">
    <source>
        <dbReference type="EMBL" id="RKN27383.1"/>
    </source>
</evidence>
<evidence type="ECO:0000256" key="5">
    <source>
        <dbReference type="PROSITE-ProRule" id="PRU00169"/>
    </source>
</evidence>
<dbReference type="InterPro" id="IPR016032">
    <property type="entry name" value="Sig_transdc_resp-reg_C-effctor"/>
</dbReference>
<dbReference type="AlphaFoldDB" id="A0A3A9WJT2"/>
<dbReference type="CDD" id="cd17535">
    <property type="entry name" value="REC_NarL-like"/>
    <property type="match status" value="1"/>
</dbReference>
<feature type="domain" description="Response regulatory" evidence="7">
    <location>
        <begin position="9"/>
        <end position="129"/>
    </location>
</feature>
<keyword evidence="3 8" id="KW-0238">DNA-binding</keyword>
<evidence type="ECO:0000256" key="2">
    <source>
        <dbReference type="ARBA" id="ARBA00023015"/>
    </source>
</evidence>
<dbReference type="InterPro" id="IPR011006">
    <property type="entry name" value="CheY-like_superfamily"/>
</dbReference>
<dbReference type="InterPro" id="IPR058245">
    <property type="entry name" value="NreC/VraR/RcsB-like_REC"/>
</dbReference>
<dbReference type="Proteomes" id="UP000268652">
    <property type="component" value="Unassembled WGS sequence"/>
</dbReference>
<evidence type="ECO:0000256" key="1">
    <source>
        <dbReference type="ARBA" id="ARBA00022553"/>
    </source>
</evidence>
<evidence type="ECO:0000256" key="4">
    <source>
        <dbReference type="ARBA" id="ARBA00023163"/>
    </source>
</evidence>
<keyword evidence="1 5" id="KW-0597">Phosphoprotein</keyword>
<dbReference type="EMBL" id="RBDX01000001">
    <property type="protein sequence ID" value="RKN12852.1"/>
    <property type="molecule type" value="Genomic_DNA"/>
</dbReference>
<dbReference type="Gene3D" id="3.40.50.2300">
    <property type="match status" value="1"/>
</dbReference>
<evidence type="ECO:0000259" key="6">
    <source>
        <dbReference type="PROSITE" id="PS50043"/>
    </source>
</evidence>
<dbReference type="PROSITE" id="PS50110">
    <property type="entry name" value="RESPONSE_REGULATORY"/>
    <property type="match status" value="1"/>
</dbReference>
<comment type="caution">
    <text evidence="8">The sequence shown here is derived from an EMBL/GenBank/DDBJ whole genome shotgun (WGS) entry which is preliminary data.</text>
</comment>
<dbReference type="GO" id="GO:0006355">
    <property type="term" value="P:regulation of DNA-templated transcription"/>
    <property type="evidence" value="ECO:0007669"/>
    <property type="project" value="InterPro"/>
</dbReference>
<dbReference type="PROSITE" id="PS00622">
    <property type="entry name" value="HTH_LUXR_1"/>
    <property type="match status" value="1"/>
</dbReference>
<keyword evidence="10" id="KW-1185">Reference proteome</keyword>
<dbReference type="Proteomes" id="UP000275024">
    <property type="component" value="Unassembled WGS sequence"/>
</dbReference>
<evidence type="ECO:0000313" key="11">
    <source>
        <dbReference type="Proteomes" id="UP000275024"/>
    </source>
</evidence>
<evidence type="ECO:0000313" key="8">
    <source>
        <dbReference type="EMBL" id="RKN12852.1"/>
    </source>
</evidence>
<dbReference type="InterPro" id="IPR001789">
    <property type="entry name" value="Sig_transdc_resp-reg_receiver"/>
</dbReference>
<dbReference type="RefSeq" id="WP_120694751.1">
    <property type="nucleotide sequence ID" value="NZ_RBDX01000001.1"/>
</dbReference>
<dbReference type="PRINTS" id="PR00038">
    <property type="entry name" value="HTHLUXR"/>
</dbReference>
<dbReference type="InterPro" id="IPR039420">
    <property type="entry name" value="WalR-like"/>
</dbReference>
<dbReference type="GO" id="GO:0003677">
    <property type="term" value="F:DNA binding"/>
    <property type="evidence" value="ECO:0007669"/>
    <property type="project" value="UniProtKB-KW"/>
</dbReference>
<dbReference type="PANTHER" id="PTHR43214:SF24">
    <property type="entry name" value="TRANSCRIPTIONAL REGULATORY PROTEIN NARL-RELATED"/>
    <property type="match status" value="1"/>
</dbReference>
<proteinExistence type="predicted"/>
<dbReference type="PANTHER" id="PTHR43214">
    <property type="entry name" value="TWO-COMPONENT RESPONSE REGULATOR"/>
    <property type="match status" value="1"/>
</dbReference>
<evidence type="ECO:0000259" key="7">
    <source>
        <dbReference type="PROSITE" id="PS50110"/>
    </source>
</evidence>
<organism evidence="8 11">
    <name type="scientific">Streptomyces radicis</name>
    <dbReference type="NCBI Taxonomy" id="1750517"/>
    <lineage>
        <taxon>Bacteria</taxon>
        <taxon>Bacillati</taxon>
        <taxon>Actinomycetota</taxon>
        <taxon>Actinomycetes</taxon>
        <taxon>Kitasatosporales</taxon>
        <taxon>Streptomycetaceae</taxon>
        <taxon>Streptomyces</taxon>
    </lineage>
</organism>
<dbReference type="SMART" id="SM00448">
    <property type="entry name" value="REC"/>
    <property type="match status" value="1"/>
</dbReference>
<dbReference type="EMBL" id="RBDY01000001">
    <property type="protein sequence ID" value="RKN27383.1"/>
    <property type="molecule type" value="Genomic_DNA"/>
</dbReference>
<dbReference type="PROSITE" id="PS50043">
    <property type="entry name" value="HTH_LUXR_2"/>
    <property type="match status" value="1"/>
</dbReference>